<dbReference type="RefSeq" id="WP_017795228.1">
    <property type="nucleotide sequence ID" value="NZ_BSKO01000001.1"/>
</dbReference>
<accession>A0ABQ5TEF5</accession>
<proteinExistence type="predicted"/>
<evidence type="ECO:0000256" key="2">
    <source>
        <dbReference type="SAM" id="Phobius"/>
    </source>
</evidence>
<keyword evidence="2" id="KW-0812">Transmembrane</keyword>
<dbReference type="PIRSF" id="PIRSF029886">
    <property type="entry name" value="KBAA"/>
    <property type="match status" value="1"/>
</dbReference>
<feature type="region of interest" description="Disordered" evidence="1">
    <location>
        <begin position="197"/>
        <end position="217"/>
    </location>
</feature>
<keyword evidence="4" id="KW-1185">Reference proteome</keyword>
<feature type="transmembrane region" description="Helical" evidence="2">
    <location>
        <begin position="84"/>
        <end position="105"/>
    </location>
</feature>
<dbReference type="SMART" id="SM01251">
    <property type="entry name" value="KbaA"/>
    <property type="match status" value="1"/>
</dbReference>
<dbReference type="InterPro" id="IPR024164">
    <property type="entry name" value="KinB-signalling_activ"/>
</dbReference>
<gene>
    <name evidence="3" type="primary">kbaA</name>
    <name evidence="3" type="ORF">MACH08_01710</name>
</gene>
<keyword evidence="2" id="KW-0472">Membrane</keyword>
<feature type="transmembrane region" description="Helical" evidence="2">
    <location>
        <begin position="48"/>
        <end position="72"/>
    </location>
</feature>
<organism evidence="3 4">
    <name type="scientific">Oceanobacillus kimchii</name>
    <dbReference type="NCBI Taxonomy" id="746691"/>
    <lineage>
        <taxon>Bacteria</taxon>
        <taxon>Bacillati</taxon>
        <taxon>Bacillota</taxon>
        <taxon>Bacilli</taxon>
        <taxon>Bacillales</taxon>
        <taxon>Bacillaceae</taxon>
        <taxon>Oceanobacillus</taxon>
    </lineage>
</organism>
<reference evidence="3 4" key="1">
    <citation type="submission" date="2023-02" db="EMBL/GenBank/DDBJ databases">
        <title>Oceanobacillus kimchii IFOP_LL358 isolated form Alexandrium catenella lab strain.</title>
        <authorList>
            <person name="Gajardo G."/>
            <person name="Ueki S."/>
            <person name="Maruyama F."/>
        </authorList>
    </citation>
    <scope>NUCLEOTIDE SEQUENCE [LARGE SCALE GENOMIC DNA]</scope>
    <source>
        <strain evidence="3 4">IFOP_LL358</strain>
    </source>
</reference>
<keyword evidence="2" id="KW-1133">Transmembrane helix</keyword>
<name>A0ABQ5TEF5_9BACI</name>
<protein>
    <submittedName>
        <fullName evidence="3">KinB-signaling pathway activation protein</fullName>
    </submittedName>
</protein>
<evidence type="ECO:0000313" key="4">
    <source>
        <dbReference type="Proteomes" id="UP001275436"/>
    </source>
</evidence>
<feature type="transmembrane region" description="Helical" evidence="2">
    <location>
        <begin position="111"/>
        <end position="131"/>
    </location>
</feature>
<evidence type="ECO:0000313" key="3">
    <source>
        <dbReference type="EMBL" id="GLO64387.1"/>
    </source>
</evidence>
<evidence type="ECO:0000256" key="1">
    <source>
        <dbReference type="SAM" id="MobiDB-lite"/>
    </source>
</evidence>
<sequence>MNTRILVGFLWKTFWLGGLAGLIASFFVKPEQYLNYMQPFDGMEILGLIVFFLGLGLTFATISLTGFFAYLFVHRMGQSLFKGYWSTVQVGLIIFILFDIIYFPYRSADNVELYWFILLAAALLLIGWIVAKIKAKETNKKAFIPTLFFMVVFTTVEWVPGLMVDGTDYAWLMVVPLLVSNTYQILNLHRLNFQEKKPQVQGSNGQDKKSHNKKKKK</sequence>
<dbReference type="EMBL" id="BSKO01000001">
    <property type="protein sequence ID" value="GLO64387.1"/>
    <property type="molecule type" value="Genomic_DNA"/>
</dbReference>
<feature type="transmembrane region" description="Helical" evidence="2">
    <location>
        <begin position="9"/>
        <end position="28"/>
    </location>
</feature>
<feature type="transmembrane region" description="Helical" evidence="2">
    <location>
        <begin position="169"/>
        <end position="188"/>
    </location>
</feature>
<comment type="caution">
    <text evidence="3">The sequence shown here is derived from an EMBL/GenBank/DDBJ whole genome shotgun (WGS) entry which is preliminary data.</text>
</comment>
<dbReference type="Proteomes" id="UP001275436">
    <property type="component" value="Unassembled WGS sequence"/>
</dbReference>
<dbReference type="Pfam" id="PF14089">
    <property type="entry name" value="KbaA"/>
    <property type="match status" value="1"/>
</dbReference>
<feature type="transmembrane region" description="Helical" evidence="2">
    <location>
        <begin position="143"/>
        <end position="163"/>
    </location>
</feature>